<sequence length="123" mass="13915">MEPKTLFVFTIFLLFVSSSSETLKKQTYVIQLHPNSQSAKAFPSKLDWHLSFLQEAVLGIEEENEDPSTRILYSYASAIEGFSAQLTESEAKTLKNLPEVVAVRPDHVLQVFDFKPIADGLFY</sequence>
<feature type="signal peptide" evidence="1">
    <location>
        <begin position="1"/>
        <end position="20"/>
    </location>
</feature>
<organism evidence="3 4">
    <name type="scientific">Brassica cretica</name>
    <name type="common">Mustard</name>
    <dbReference type="NCBI Taxonomy" id="69181"/>
    <lineage>
        <taxon>Eukaryota</taxon>
        <taxon>Viridiplantae</taxon>
        <taxon>Streptophyta</taxon>
        <taxon>Embryophyta</taxon>
        <taxon>Tracheophyta</taxon>
        <taxon>Spermatophyta</taxon>
        <taxon>Magnoliopsida</taxon>
        <taxon>eudicotyledons</taxon>
        <taxon>Gunneridae</taxon>
        <taxon>Pentapetalae</taxon>
        <taxon>rosids</taxon>
        <taxon>malvids</taxon>
        <taxon>Brassicales</taxon>
        <taxon>Brassicaceae</taxon>
        <taxon>Brassiceae</taxon>
        <taxon>Brassica</taxon>
    </lineage>
</organism>
<protein>
    <recommendedName>
        <fullName evidence="2">Inhibitor I9 domain-containing protein</fullName>
    </recommendedName>
</protein>
<dbReference type="InterPro" id="IPR037045">
    <property type="entry name" value="S8pro/Inhibitor_I9_sf"/>
</dbReference>
<evidence type="ECO:0000259" key="2">
    <source>
        <dbReference type="Pfam" id="PF05922"/>
    </source>
</evidence>
<comment type="caution">
    <text evidence="3">The sequence shown here is derived from an EMBL/GenBank/DDBJ whole genome shotgun (WGS) entry which is preliminary data.</text>
</comment>
<evidence type="ECO:0000313" key="3">
    <source>
        <dbReference type="EMBL" id="KAF2559930.1"/>
    </source>
</evidence>
<dbReference type="AlphaFoldDB" id="A0A8S9HRN2"/>
<accession>A0A8S9HRN2</accession>
<dbReference type="Gene3D" id="3.30.70.80">
    <property type="entry name" value="Peptidase S8 propeptide/proteinase inhibitor I9"/>
    <property type="match status" value="1"/>
</dbReference>
<reference evidence="3" key="1">
    <citation type="submission" date="2019-12" db="EMBL/GenBank/DDBJ databases">
        <title>Genome sequencing and annotation of Brassica cretica.</title>
        <authorList>
            <person name="Studholme D.J."/>
            <person name="Sarris P.F."/>
        </authorList>
    </citation>
    <scope>NUCLEOTIDE SEQUENCE</scope>
    <source>
        <strain evidence="3">PFS-001/15</strain>
        <tissue evidence="3">Leaf</tissue>
    </source>
</reference>
<dbReference type="PANTHER" id="PTHR48222">
    <property type="entry name" value="PROTEINASE INHIBITOR, PROPEPTIDE"/>
    <property type="match status" value="1"/>
</dbReference>
<dbReference type="SUPFAM" id="SSF54897">
    <property type="entry name" value="Protease propeptides/inhibitors"/>
    <property type="match status" value="1"/>
</dbReference>
<proteinExistence type="predicted"/>
<dbReference type="InterPro" id="IPR010259">
    <property type="entry name" value="S8pro/Inhibitor_I9"/>
</dbReference>
<evidence type="ECO:0000313" key="4">
    <source>
        <dbReference type="Proteomes" id="UP000712281"/>
    </source>
</evidence>
<name>A0A8S9HRN2_BRACR</name>
<dbReference type="Pfam" id="PF05922">
    <property type="entry name" value="Inhibitor_I9"/>
    <property type="match status" value="1"/>
</dbReference>
<dbReference type="EMBL" id="QGKW02001940">
    <property type="protein sequence ID" value="KAF2559930.1"/>
    <property type="molecule type" value="Genomic_DNA"/>
</dbReference>
<feature type="chain" id="PRO_5035789312" description="Inhibitor I9 domain-containing protein" evidence="1">
    <location>
        <begin position="21"/>
        <end position="123"/>
    </location>
</feature>
<dbReference type="Proteomes" id="UP000712281">
    <property type="component" value="Unassembled WGS sequence"/>
</dbReference>
<evidence type="ECO:0000256" key="1">
    <source>
        <dbReference type="SAM" id="SignalP"/>
    </source>
</evidence>
<feature type="domain" description="Inhibitor I9" evidence="2">
    <location>
        <begin position="27"/>
        <end position="110"/>
    </location>
</feature>
<dbReference type="PANTHER" id="PTHR48222:SF4">
    <property type="entry name" value="PROTEINASE INHIBITOR, PROPEPTIDE"/>
    <property type="match status" value="1"/>
</dbReference>
<gene>
    <name evidence="3" type="ORF">F2Q68_00012822</name>
</gene>
<keyword evidence="1" id="KW-0732">Signal</keyword>
<dbReference type="FunFam" id="3.30.70.80:FF:000003">
    <property type="entry name" value="Subtilisin-like protease SBT1.9"/>
    <property type="match status" value="1"/>
</dbReference>